<organism evidence="3 4">
    <name type="scientific">Methylobacterium trifolii</name>
    <dbReference type="NCBI Taxonomy" id="1003092"/>
    <lineage>
        <taxon>Bacteria</taxon>
        <taxon>Pseudomonadati</taxon>
        <taxon>Pseudomonadota</taxon>
        <taxon>Alphaproteobacteria</taxon>
        <taxon>Hyphomicrobiales</taxon>
        <taxon>Methylobacteriaceae</taxon>
        <taxon>Methylobacterium</taxon>
    </lineage>
</organism>
<proteinExistence type="predicted"/>
<name>A0ABQ4U7X0_9HYPH</name>
<evidence type="ECO:0000256" key="1">
    <source>
        <dbReference type="ARBA" id="ARBA00022729"/>
    </source>
</evidence>
<dbReference type="InterPro" id="IPR025232">
    <property type="entry name" value="DUF4174"/>
</dbReference>
<reference evidence="3" key="2">
    <citation type="submission" date="2021-08" db="EMBL/GenBank/DDBJ databases">
        <authorList>
            <person name="Tani A."/>
            <person name="Ola A."/>
            <person name="Ogura Y."/>
            <person name="Katsura K."/>
            <person name="Hayashi T."/>
        </authorList>
    </citation>
    <scope>NUCLEOTIDE SEQUENCE</scope>
    <source>
        <strain evidence="3">DSM 23632</strain>
    </source>
</reference>
<protein>
    <recommendedName>
        <fullName evidence="2">DUF4174 domain-containing protein</fullName>
    </recommendedName>
</protein>
<sequence>MRSALIGMAGLVLALAGGRDGGASEGDPLRAYRGTRRVLVLSAPNADDPRLGAQRQALASARPGLTERDLLVVEAIGPGSQASSLRRALDLPAGAFRAVLVGKDGGAKLTSPEPIPPQALFSTIDAMPMRRDEMRSQR</sequence>
<comment type="caution">
    <text evidence="3">The sequence shown here is derived from an EMBL/GenBank/DDBJ whole genome shotgun (WGS) entry which is preliminary data.</text>
</comment>
<keyword evidence="4" id="KW-1185">Reference proteome</keyword>
<evidence type="ECO:0000313" key="4">
    <source>
        <dbReference type="Proteomes" id="UP001055057"/>
    </source>
</evidence>
<dbReference type="RefSeq" id="WP_238185117.1">
    <property type="nucleotide sequence ID" value="NZ_BPRB01000330.1"/>
</dbReference>
<feature type="domain" description="DUF4174" evidence="2">
    <location>
        <begin position="28"/>
        <end position="133"/>
    </location>
</feature>
<dbReference type="Pfam" id="PF13778">
    <property type="entry name" value="DUF4174"/>
    <property type="match status" value="1"/>
</dbReference>
<gene>
    <name evidence="3" type="ORF">MPOCJGCO_4616</name>
</gene>
<keyword evidence="1" id="KW-0732">Signal</keyword>
<accession>A0ABQ4U7X0</accession>
<dbReference type="EMBL" id="BPRB01000330">
    <property type="protein sequence ID" value="GJE62483.1"/>
    <property type="molecule type" value="Genomic_DNA"/>
</dbReference>
<evidence type="ECO:0000313" key="3">
    <source>
        <dbReference type="EMBL" id="GJE62483.1"/>
    </source>
</evidence>
<reference evidence="3" key="1">
    <citation type="journal article" date="2021" name="Front. Microbiol.">
        <title>Comprehensive Comparative Genomics and Phenotyping of Methylobacterium Species.</title>
        <authorList>
            <person name="Alessa O."/>
            <person name="Ogura Y."/>
            <person name="Fujitani Y."/>
            <person name="Takami H."/>
            <person name="Hayashi T."/>
            <person name="Sahin N."/>
            <person name="Tani A."/>
        </authorList>
    </citation>
    <scope>NUCLEOTIDE SEQUENCE</scope>
    <source>
        <strain evidence="3">DSM 23632</strain>
    </source>
</reference>
<dbReference type="Proteomes" id="UP001055057">
    <property type="component" value="Unassembled WGS sequence"/>
</dbReference>
<evidence type="ECO:0000259" key="2">
    <source>
        <dbReference type="Pfam" id="PF13778"/>
    </source>
</evidence>